<comment type="caution">
    <text evidence="1">The sequence shown here is derived from an EMBL/GenBank/DDBJ whole genome shotgun (WGS) entry which is preliminary data.</text>
</comment>
<proteinExistence type="predicted"/>
<dbReference type="AlphaFoldDB" id="A0A8S1WGP4"/>
<organism evidence="1 2">
    <name type="scientific">Paramecium pentaurelia</name>
    <dbReference type="NCBI Taxonomy" id="43138"/>
    <lineage>
        <taxon>Eukaryota</taxon>
        <taxon>Sar</taxon>
        <taxon>Alveolata</taxon>
        <taxon>Ciliophora</taxon>
        <taxon>Intramacronucleata</taxon>
        <taxon>Oligohymenophorea</taxon>
        <taxon>Peniculida</taxon>
        <taxon>Parameciidae</taxon>
        <taxon>Paramecium</taxon>
    </lineage>
</organism>
<dbReference type="EMBL" id="CAJJDO010000089">
    <property type="protein sequence ID" value="CAD8187319.1"/>
    <property type="molecule type" value="Genomic_DNA"/>
</dbReference>
<dbReference type="Proteomes" id="UP000689195">
    <property type="component" value="Unassembled WGS sequence"/>
</dbReference>
<protein>
    <submittedName>
        <fullName evidence="1">Uncharacterized protein</fullName>
    </submittedName>
</protein>
<evidence type="ECO:0000313" key="1">
    <source>
        <dbReference type="EMBL" id="CAD8187319.1"/>
    </source>
</evidence>
<reference evidence="1" key="1">
    <citation type="submission" date="2021-01" db="EMBL/GenBank/DDBJ databases">
        <authorList>
            <consortium name="Genoscope - CEA"/>
            <person name="William W."/>
        </authorList>
    </citation>
    <scope>NUCLEOTIDE SEQUENCE</scope>
</reference>
<accession>A0A8S1WGP4</accession>
<keyword evidence="2" id="KW-1185">Reference proteome</keyword>
<gene>
    <name evidence="1" type="ORF">PPENT_87.1.T0890012</name>
</gene>
<sequence>MYYSDYVIIIEYFLIQIGNQSQFLQLIIFKIFSQQLYSCISYNSIFGSIMESNNLRLEIMVLKDQEMYPKNCKYYKNFIYLRNYCQCSSRKYCLFNYLFLRKLKEPDESSFCTYFHHQQQANQQKRARSIKIEVQMNFLKYMQFLLYLDRIWRSL</sequence>
<evidence type="ECO:0000313" key="2">
    <source>
        <dbReference type="Proteomes" id="UP000689195"/>
    </source>
</evidence>
<name>A0A8S1WGP4_9CILI</name>